<reference evidence="2 3" key="1">
    <citation type="submission" date="2016-01" db="EMBL/GenBank/DDBJ databases">
        <title>Complete genome sequence of a soil Actinobacterium, Isoptericola dokdonensis DS-3.</title>
        <authorList>
            <person name="Kwon S.-K."/>
            <person name="Kim J.F."/>
        </authorList>
    </citation>
    <scope>NUCLEOTIDE SEQUENCE [LARGE SCALE GENOMIC DNA]</scope>
    <source>
        <strain evidence="2 3">DS-3</strain>
    </source>
</reference>
<accession>A0A168EMT7</accession>
<gene>
    <name evidence="2" type="ORF">I598_0658</name>
</gene>
<dbReference type="EMBL" id="CP014209">
    <property type="protein sequence ID" value="ANC30238.1"/>
    <property type="molecule type" value="Genomic_DNA"/>
</dbReference>
<feature type="transmembrane region" description="Helical" evidence="1">
    <location>
        <begin position="167"/>
        <end position="184"/>
    </location>
</feature>
<feature type="transmembrane region" description="Helical" evidence="1">
    <location>
        <begin position="57"/>
        <end position="75"/>
    </location>
</feature>
<feature type="transmembrane region" description="Helical" evidence="1">
    <location>
        <begin position="143"/>
        <end position="161"/>
    </location>
</feature>
<dbReference type="RefSeq" id="WP_068201238.1">
    <property type="nucleotide sequence ID" value="NZ_CP014209.1"/>
</dbReference>
<evidence type="ECO:0000313" key="2">
    <source>
        <dbReference type="EMBL" id="ANC30238.1"/>
    </source>
</evidence>
<evidence type="ECO:0000313" key="3">
    <source>
        <dbReference type="Proteomes" id="UP000076794"/>
    </source>
</evidence>
<dbReference type="Proteomes" id="UP000076794">
    <property type="component" value="Chromosome"/>
</dbReference>
<keyword evidence="1" id="KW-0472">Membrane</keyword>
<sequence>MNVSAELRSWRARRQERPLPVVEVDHAPAVPGVVLRVVCLALAATLVVSAVSRVPQGITGLVWLAGGGALAWLLLRPGRAPAAITLCVAAVSLLASPAAPFDPAVWWTAPLGYAVLRTAWWAEQVGPGARVEVAALVRAGGRDVVVVAAALVAGTLVTLLVSGPSAVLVAAGGGALVVLVVVLLRR</sequence>
<evidence type="ECO:0000256" key="1">
    <source>
        <dbReference type="SAM" id="Phobius"/>
    </source>
</evidence>
<keyword evidence="3" id="KW-1185">Reference proteome</keyword>
<dbReference type="KEGG" id="ido:I598_0658"/>
<organism evidence="2 3">
    <name type="scientific">Isoptericola dokdonensis DS-3</name>
    <dbReference type="NCBI Taxonomy" id="1300344"/>
    <lineage>
        <taxon>Bacteria</taxon>
        <taxon>Bacillati</taxon>
        <taxon>Actinomycetota</taxon>
        <taxon>Actinomycetes</taxon>
        <taxon>Micrococcales</taxon>
        <taxon>Promicromonosporaceae</taxon>
        <taxon>Isoptericola</taxon>
    </lineage>
</organism>
<keyword evidence="1" id="KW-0812">Transmembrane</keyword>
<name>A0A168EMT7_9MICO</name>
<dbReference type="STRING" id="1300344.I598_0658"/>
<dbReference type="PATRIC" id="fig|1300344.3.peg.661"/>
<proteinExistence type="predicted"/>
<dbReference type="OrthoDB" id="5150301at2"/>
<feature type="transmembrane region" description="Helical" evidence="1">
    <location>
        <begin position="33"/>
        <end position="51"/>
    </location>
</feature>
<protein>
    <submittedName>
        <fullName evidence="2">Uncharacterized protein</fullName>
    </submittedName>
</protein>
<keyword evidence="1" id="KW-1133">Transmembrane helix</keyword>
<dbReference type="AlphaFoldDB" id="A0A168EMT7"/>